<keyword evidence="3" id="KW-1185">Reference proteome</keyword>
<dbReference type="InterPro" id="IPR032710">
    <property type="entry name" value="NTF2-like_dom_sf"/>
</dbReference>
<comment type="caution">
    <text evidence="2">The sequence shown here is derived from an EMBL/GenBank/DDBJ whole genome shotgun (WGS) entry which is preliminary data.</text>
</comment>
<accession>A0ABT9VXX3</accession>
<dbReference type="Pfam" id="PF14534">
    <property type="entry name" value="DUF4440"/>
    <property type="match status" value="1"/>
</dbReference>
<dbReference type="Gene3D" id="3.10.450.50">
    <property type="match status" value="1"/>
</dbReference>
<evidence type="ECO:0000259" key="1">
    <source>
        <dbReference type="Pfam" id="PF14534"/>
    </source>
</evidence>
<dbReference type="RefSeq" id="WP_307393429.1">
    <property type="nucleotide sequence ID" value="NZ_BAAADK010000032.1"/>
</dbReference>
<dbReference type="Proteomes" id="UP001235840">
    <property type="component" value="Unassembled WGS sequence"/>
</dbReference>
<dbReference type="InterPro" id="IPR027843">
    <property type="entry name" value="DUF4440"/>
</dbReference>
<feature type="domain" description="DUF4440" evidence="1">
    <location>
        <begin position="5"/>
        <end position="112"/>
    </location>
</feature>
<dbReference type="SUPFAM" id="SSF54427">
    <property type="entry name" value="NTF2-like"/>
    <property type="match status" value="1"/>
</dbReference>
<protein>
    <submittedName>
        <fullName evidence="2">Ketosteroid isomerase-like protein</fullName>
    </submittedName>
</protein>
<organism evidence="2 3">
    <name type="scientific">Caldalkalibacillus horti</name>
    <dbReference type="NCBI Taxonomy" id="77523"/>
    <lineage>
        <taxon>Bacteria</taxon>
        <taxon>Bacillati</taxon>
        <taxon>Bacillota</taxon>
        <taxon>Bacilli</taxon>
        <taxon>Bacillales</taxon>
        <taxon>Bacillaceae</taxon>
        <taxon>Caldalkalibacillus</taxon>
    </lineage>
</organism>
<reference evidence="2 3" key="1">
    <citation type="submission" date="2023-07" db="EMBL/GenBank/DDBJ databases">
        <title>Genomic Encyclopedia of Type Strains, Phase IV (KMG-IV): sequencing the most valuable type-strain genomes for metagenomic binning, comparative biology and taxonomic classification.</title>
        <authorList>
            <person name="Goeker M."/>
        </authorList>
    </citation>
    <scope>NUCLEOTIDE SEQUENCE [LARGE SCALE GENOMIC DNA]</scope>
    <source>
        <strain evidence="2 3">DSM 12751</strain>
    </source>
</reference>
<sequence>MSYKAALETYINATNTHDFTQVEQVLHPDAVYWFSDKTCTSIDEIKDYFNRAWDMIKEEKYTATEIQWIAADQHVATCIYTYNYEGYLEGGFVSGKGRATNVFTQVDGKWKLIHEHLSSLSSS</sequence>
<evidence type="ECO:0000313" key="3">
    <source>
        <dbReference type="Proteomes" id="UP001235840"/>
    </source>
</evidence>
<name>A0ABT9VXX3_9BACI</name>
<proteinExistence type="predicted"/>
<evidence type="ECO:0000313" key="2">
    <source>
        <dbReference type="EMBL" id="MDQ0165828.1"/>
    </source>
</evidence>
<gene>
    <name evidence="2" type="ORF">J2S11_001729</name>
</gene>
<dbReference type="EMBL" id="JAUSTY010000006">
    <property type="protein sequence ID" value="MDQ0165828.1"/>
    <property type="molecule type" value="Genomic_DNA"/>
</dbReference>